<reference evidence="2 3" key="1">
    <citation type="journal article" date="2018" name="IMA Fungus">
        <title>IMA Genome-F 9: Draft genome sequence of Annulohypoxylon stygium, Aspergillus mulundensis, Berkeleyomyces basicola (syn. Thielaviopsis basicola), Ceratocystis smalleyi, two Cercospora beticola strains, Coleophoma cylindrospora, Fusarium fracticaudum, Phialophora cf. hyalina, and Morchella septimelata.</title>
        <authorList>
            <person name="Wingfield B.D."/>
            <person name="Bills G.F."/>
            <person name="Dong Y."/>
            <person name="Huang W."/>
            <person name="Nel W.J."/>
            <person name="Swalarsk-Parry B.S."/>
            <person name="Vaghefi N."/>
            <person name="Wilken P.M."/>
            <person name="An Z."/>
            <person name="de Beer Z.W."/>
            <person name="De Vos L."/>
            <person name="Chen L."/>
            <person name="Duong T.A."/>
            <person name="Gao Y."/>
            <person name="Hammerbacher A."/>
            <person name="Kikkert J.R."/>
            <person name="Li Y."/>
            <person name="Li H."/>
            <person name="Li K."/>
            <person name="Li Q."/>
            <person name="Liu X."/>
            <person name="Ma X."/>
            <person name="Naidoo K."/>
            <person name="Pethybridge S.J."/>
            <person name="Sun J."/>
            <person name="Steenkamp E.T."/>
            <person name="van der Nest M.A."/>
            <person name="van Wyk S."/>
            <person name="Wingfield M.J."/>
            <person name="Xiong C."/>
            <person name="Yue Q."/>
            <person name="Zhang X."/>
        </authorList>
    </citation>
    <scope>NUCLEOTIDE SEQUENCE [LARGE SCALE GENOMIC DNA]</scope>
    <source>
        <strain evidence="2 3">DSM 5745</strain>
    </source>
</reference>
<dbReference type="Proteomes" id="UP000256690">
    <property type="component" value="Unassembled WGS sequence"/>
</dbReference>
<feature type="region of interest" description="Disordered" evidence="1">
    <location>
        <begin position="68"/>
        <end position="129"/>
    </location>
</feature>
<dbReference type="EMBL" id="PVWQ01000016">
    <property type="protein sequence ID" value="RDW61716.1"/>
    <property type="molecule type" value="Genomic_DNA"/>
</dbReference>
<dbReference type="GeneID" id="38120758"/>
<accession>A0A3D8QIR9</accession>
<dbReference type="SUPFAM" id="SSF54695">
    <property type="entry name" value="POZ domain"/>
    <property type="match status" value="1"/>
</dbReference>
<dbReference type="RefSeq" id="XP_026598847.1">
    <property type="nucleotide sequence ID" value="XM_026752404.1"/>
</dbReference>
<organism evidence="2 3">
    <name type="scientific">Aspergillus mulundensis</name>
    <dbReference type="NCBI Taxonomy" id="1810919"/>
    <lineage>
        <taxon>Eukaryota</taxon>
        <taxon>Fungi</taxon>
        <taxon>Dikarya</taxon>
        <taxon>Ascomycota</taxon>
        <taxon>Pezizomycotina</taxon>
        <taxon>Eurotiomycetes</taxon>
        <taxon>Eurotiomycetidae</taxon>
        <taxon>Eurotiales</taxon>
        <taxon>Aspergillaceae</taxon>
        <taxon>Aspergillus</taxon>
        <taxon>Aspergillus subgen. Nidulantes</taxon>
    </lineage>
</organism>
<feature type="compositionally biased region" description="Low complexity" evidence="1">
    <location>
        <begin position="102"/>
        <end position="112"/>
    </location>
</feature>
<feature type="region of interest" description="Disordered" evidence="1">
    <location>
        <begin position="1"/>
        <end position="21"/>
    </location>
</feature>
<evidence type="ECO:0000256" key="1">
    <source>
        <dbReference type="SAM" id="MobiDB-lite"/>
    </source>
</evidence>
<feature type="compositionally biased region" description="Polar residues" evidence="1">
    <location>
        <begin position="72"/>
        <end position="85"/>
    </location>
</feature>
<gene>
    <name evidence="2" type="ORF">DSM5745_10388</name>
</gene>
<name>A0A3D8QIR9_9EURO</name>
<dbReference type="AlphaFoldDB" id="A0A3D8QIR9"/>
<dbReference type="STRING" id="1810919.A0A3D8QIR9"/>
<evidence type="ECO:0000313" key="3">
    <source>
        <dbReference type="Proteomes" id="UP000256690"/>
    </source>
</evidence>
<feature type="compositionally biased region" description="Acidic residues" evidence="1">
    <location>
        <begin position="113"/>
        <end position="123"/>
    </location>
</feature>
<dbReference type="OrthoDB" id="5275938at2759"/>
<comment type="caution">
    <text evidence="2">The sequence shown here is derived from an EMBL/GenBank/DDBJ whole genome shotgun (WGS) entry which is preliminary data.</text>
</comment>
<dbReference type="InterPro" id="IPR011333">
    <property type="entry name" value="SKP1/BTB/POZ_sf"/>
</dbReference>
<dbReference type="Gene3D" id="3.30.710.10">
    <property type="entry name" value="Potassium Channel Kv1.1, Chain A"/>
    <property type="match status" value="1"/>
</dbReference>
<proteinExistence type="predicted"/>
<sequence>MKRKASTPASGEAAKKNCNDPIVSAADVLSQPGLTYELDPAGDIIFLLPNVPKSMPARLADLEPNMLGGFSELSQTPESQLSTPSAGEPTSDETPASEQVSDEPAASENESAATEESDTETPADEVPLPLRIRTSSKHLSFSCPYFSRMFNGGFKEASELESQGSVVITVEDWEALPFLLLLMVIHGKSRMIPRKVDMETLVDIAILVDFYECYEVVGVISDMWINDLLESHPLAYNDDVHSWLFISWVFARKEIFSKITQIMQVSSTEAIDSAGLLIPGVIIDQLNEGRNEGINRIIEFLHSLYSSLATNGKCNKLILSNVLGECWRTRTACKYGVIGALVTHMLSMGLLSPSPTPPFAGISVTKLIQGCGEKLQSLTHYSDQNNEYVACSISRRTQNRLSNIPQPPGLDIDNPAFVKLRGIHR</sequence>
<evidence type="ECO:0000313" key="2">
    <source>
        <dbReference type="EMBL" id="RDW61716.1"/>
    </source>
</evidence>
<protein>
    <submittedName>
        <fullName evidence="2">Uncharacterized protein</fullName>
    </submittedName>
</protein>
<keyword evidence="3" id="KW-1185">Reference proteome</keyword>